<evidence type="ECO:0000313" key="2">
    <source>
        <dbReference type="EMBL" id="SMF83271.1"/>
    </source>
</evidence>
<organism evidence="2 3">
    <name type="scientific">Tistlia consotensis USBA 355</name>
    <dbReference type="NCBI Taxonomy" id="560819"/>
    <lineage>
        <taxon>Bacteria</taxon>
        <taxon>Pseudomonadati</taxon>
        <taxon>Pseudomonadota</taxon>
        <taxon>Alphaproteobacteria</taxon>
        <taxon>Rhodospirillales</taxon>
        <taxon>Rhodovibrionaceae</taxon>
        <taxon>Tistlia</taxon>
    </lineage>
</organism>
<dbReference type="GO" id="GO:0003688">
    <property type="term" value="F:DNA replication origin binding"/>
    <property type="evidence" value="ECO:0007669"/>
    <property type="project" value="TreeGrafter"/>
</dbReference>
<accession>A0A1Y6CQW6</accession>
<feature type="domain" description="Hda lid" evidence="1">
    <location>
        <begin position="173"/>
        <end position="223"/>
    </location>
</feature>
<dbReference type="RefSeq" id="WP_085127096.1">
    <property type="nucleotide sequence ID" value="NZ_FWZX01000049.1"/>
</dbReference>
<dbReference type="InterPro" id="IPR055199">
    <property type="entry name" value="Hda_lid"/>
</dbReference>
<protein>
    <submittedName>
        <fullName evidence="2">DnaA protein</fullName>
    </submittedName>
</protein>
<gene>
    <name evidence="2" type="ORF">SAMN05428998_1499</name>
</gene>
<dbReference type="PANTHER" id="PTHR30050:SF5">
    <property type="entry name" value="DNAA REGULATORY INACTIVATOR HDA"/>
    <property type="match status" value="1"/>
</dbReference>
<proteinExistence type="predicted"/>
<dbReference type="PANTHER" id="PTHR30050">
    <property type="entry name" value="CHROMOSOMAL REPLICATION INITIATOR PROTEIN DNAA"/>
    <property type="match status" value="1"/>
</dbReference>
<dbReference type="GO" id="GO:0005886">
    <property type="term" value="C:plasma membrane"/>
    <property type="evidence" value="ECO:0007669"/>
    <property type="project" value="TreeGrafter"/>
</dbReference>
<evidence type="ECO:0000313" key="3">
    <source>
        <dbReference type="Proteomes" id="UP000192917"/>
    </source>
</evidence>
<dbReference type="Gene3D" id="1.10.8.60">
    <property type="match status" value="1"/>
</dbReference>
<keyword evidence="3" id="KW-1185">Reference proteome</keyword>
<name>A0A1Y6CQW6_9PROT</name>
<dbReference type="Gene3D" id="3.40.50.300">
    <property type="entry name" value="P-loop containing nucleotide triphosphate hydrolases"/>
    <property type="match status" value="1"/>
</dbReference>
<dbReference type="GO" id="GO:0006270">
    <property type="term" value="P:DNA replication initiation"/>
    <property type="evidence" value="ECO:0007669"/>
    <property type="project" value="TreeGrafter"/>
</dbReference>
<reference evidence="2 3" key="1">
    <citation type="submission" date="2017-04" db="EMBL/GenBank/DDBJ databases">
        <authorList>
            <person name="Afonso C.L."/>
            <person name="Miller P.J."/>
            <person name="Scott M.A."/>
            <person name="Spackman E."/>
            <person name="Goraichik I."/>
            <person name="Dimitrov K.M."/>
            <person name="Suarez D.L."/>
            <person name="Swayne D.E."/>
        </authorList>
    </citation>
    <scope>NUCLEOTIDE SEQUENCE [LARGE SCALE GENOMIC DNA]</scope>
    <source>
        <strain evidence="2 3">USBA 355</strain>
    </source>
</reference>
<dbReference type="InterPro" id="IPR027417">
    <property type="entry name" value="P-loop_NTPase"/>
</dbReference>
<dbReference type="SUPFAM" id="SSF52540">
    <property type="entry name" value="P-loop containing nucleoside triphosphate hydrolases"/>
    <property type="match status" value="1"/>
</dbReference>
<dbReference type="Pfam" id="PF22688">
    <property type="entry name" value="Hda_lid"/>
    <property type="match status" value="1"/>
</dbReference>
<dbReference type="EMBL" id="FWZX01000049">
    <property type="protein sequence ID" value="SMF83271.1"/>
    <property type="molecule type" value="Genomic_DNA"/>
</dbReference>
<dbReference type="Proteomes" id="UP000192917">
    <property type="component" value="Unassembled WGS sequence"/>
</dbReference>
<sequence length="234" mass="24773">MTAPAQLVLTLPQRPALGRADFLVAPCNETAVAWIDRWPDWPATALALAGPAGSGKSHLAEVWRGVSSAPSFSVAELEAEGPAGRLGAARAALLDDAAAVAGRPAAEEALLHLYNLLAERRGTLLLAAEAEPARWPVGLADLASRLATATVARLGPPDDALMKGLLIKLFSDRQLRPAAEAVDYLVARMERTYAAAQRLVEAIDRRALAERRRVTKPVARAVLDALGEAGESER</sequence>
<dbReference type="STRING" id="560819.SAMN05428998_1499"/>
<dbReference type="AlphaFoldDB" id="A0A1Y6CQW6"/>
<evidence type="ECO:0000259" key="1">
    <source>
        <dbReference type="Pfam" id="PF22688"/>
    </source>
</evidence>